<evidence type="ECO:0000256" key="4">
    <source>
        <dbReference type="ARBA" id="ARBA00023163"/>
    </source>
</evidence>
<dbReference type="GO" id="GO:0010073">
    <property type="term" value="P:meristem maintenance"/>
    <property type="evidence" value="ECO:0007669"/>
    <property type="project" value="InterPro"/>
</dbReference>
<dbReference type="PANTHER" id="PTHR46033">
    <property type="entry name" value="PROTEIN MAIN-LIKE 2"/>
    <property type="match status" value="1"/>
</dbReference>
<evidence type="ECO:0000256" key="1">
    <source>
        <dbReference type="ARBA" id="ARBA00004123"/>
    </source>
</evidence>
<dbReference type="GO" id="GO:0003700">
    <property type="term" value="F:DNA-binding transcription factor activity"/>
    <property type="evidence" value="ECO:0007669"/>
    <property type="project" value="InterPro"/>
</dbReference>
<evidence type="ECO:0000313" key="9">
    <source>
        <dbReference type="Proteomes" id="UP000289340"/>
    </source>
</evidence>
<dbReference type="InterPro" id="IPR044824">
    <property type="entry name" value="MAIN-like"/>
</dbReference>
<feature type="domain" description="Aminotransferase-like plant mobile" evidence="7">
    <location>
        <begin position="315"/>
        <end position="673"/>
    </location>
</feature>
<dbReference type="PROSITE" id="PS51152">
    <property type="entry name" value="NFYA_HAP2_2"/>
    <property type="match status" value="1"/>
</dbReference>
<comment type="caution">
    <text evidence="8">The sequence shown here is derived from an EMBL/GenBank/DDBJ whole genome shotgun (WGS) entry which is preliminary data.</text>
</comment>
<feature type="compositionally biased region" description="Basic and acidic residues" evidence="6">
    <location>
        <begin position="879"/>
        <end position="896"/>
    </location>
</feature>
<keyword evidence="9" id="KW-1185">Reference proteome</keyword>
<dbReference type="GO" id="GO:0005634">
    <property type="term" value="C:nucleus"/>
    <property type="evidence" value="ECO:0007669"/>
    <property type="project" value="UniProtKB-SubCell"/>
</dbReference>
<comment type="subcellular location">
    <subcellularLocation>
        <location evidence="1">Nucleus</location>
    </subcellularLocation>
</comment>
<dbReference type="GO" id="GO:0003677">
    <property type="term" value="F:DNA binding"/>
    <property type="evidence" value="ECO:0007669"/>
    <property type="project" value="UniProtKB-KW"/>
</dbReference>
<keyword evidence="4" id="KW-0804">Transcription</keyword>
<reference evidence="8 9" key="1">
    <citation type="submission" date="2018-09" db="EMBL/GenBank/DDBJ databases">
        <title>A high-quality reference genome of wild soybean provides a powerful tool to mine soybean genomes.</title>
        <authorList>
            <person name="Xie M."/>
            <person name="Chung C.Y.L."/>
            <person name="Li M.-W."/>
            <person name="Wong F.-L."/>
            <person name="Chan T.-F."/>
            <person name="Lam H.-M."/>
        </authorList>
    </citation>
    <scope>NUCLEOTIDE SEQUENCE [LARGE SCALE GENOMIC DNA]</scope>
    <source>
        <strain evidence="9">cv. W05</strain>
        <tissue evidence="8">Hypocotyl of etiolated seedlings</tissue>
    </source>
</reference>
<dbReference type="Pfam" id="PF02045">
    <property type="entry name" value="CBFB_NFYA"/>
    <property type="match status" value="1"/>
</dbReference>
<feature type="compositionally biased region" description="Low complexity" evidence="6">
    <location>
        <begin position="233"/>
        <end position="253"/>
    </location>
</feature>
<dbReference type="Pfam" id="PF10536">
    <property type="entry name" value="PMD"/>
    <property type="match status" value="1"/>
</dbReference>
<feature type="region of interest" description="Disordered" evidence="6">
    <location>
        <begin position="186"/>
        <end position="257"/>
    </location>
</feature>
<evidence type="ECO:0000259" key="7">
    <source>
        <dbReference type="Pfam" id="PF10536"/>
    </source>
</evidence>
<dbReference type="InterPro" id="IPR001289">
    <property type="entry name" value="NFYA"/>
</dbReference>
<keyword evidence="3" id="KW-0238">DNA-binding</keyword>
<keyword evidence="5" id="KW-0539">Nucleus</keyword>
<proteinExistence type="predicted"/>
<evidence type="ECO:0000256" key="6">
    <source>
        <dbReference type="SAM" id="MobiDB-lite"/>
    </source>
</evidence>
<feature type="compositionally biased region" description="Low complexity" evidence="6">
    <location>
        <begin position="819"/>
        <end position="833"/>
    </location>
</feature>
<protein>
    <submittedName>
        <fullName evidence="8">Serine/threonine-protein phosphatase 7 long form-like</fullName>
    </submittedName>
</protein>
<evidence type="ECO:0000256" key="5">
    <source>
        <dbReference type="ARBA" id="ARBA00023242"/>
    </source>
</evidence>
<dbReference type="AlphaFoldDB" id="A0A445IED7"/>
<name>A0A445IED7_GLYSO</name>
<evidence type="ECO:0000313" key="8">
    <source>
        <dbReference type="EMBL" id="RZB84426.1"/>
    </source>
</evidence>
<sequence>MIFSKHLFTRTEIVGNSPSDGMRRDSTTIPTTLSESKLGCYSSRDYKNKRVHMHSSCYVIKKWDKKGGSSSIRVETAPARIPPMPLDGSEEPIYVNSKQDHAILRRRQCRAKLEALNKPIKDRKGKCLPEGRLPEEGDTWPLLQAVLQVVQTVLEAPCNKALKVAPCMQALLVAPCTQARSVVPFPRRLGSHPGPRRVQAPLNGVPPSPKPPHESCPPLPQTPPSCSPPPQQSPSHSPLPSSRSFNMASSSSSNHYDVASGPLEDDLLWMQKNHISQHIWNGANQRTLKIRRATPLYNHREAPPEEIIPLLQVSGLYPIMKLAQLKINGALVNAFIERWRPETHTFHLKCGEATITLQDVSVLLGISVDGRPLTGNTNIDWFELCHELLGVMPDDDAVDGNSLLLSWLTSQFANINDFIGNQQGLERFARAWILRFIGGVMFVDKSSKRVPMRYLQFLRDLRECSTYAWGAALLGNLYREMCIATDYHAKSIGGFTLLIQLWAWERCPTLAPSVIPPQQQNAPLAYRWLGGELHHIGNDNLLEFRRKLDVMKRDEFVWVPYAGHVEMNLSQVCFIGSVLWTCIVPLICFQKVEWHQPDRVMRQFGMQQPIPGPVMQPENIHDLTLKGKEGRNWMRLMQPALNEWNSRYERRVEQTPPQTGTLSLNSEYMRWYRRKTKVYVDPKHARRGLLGEIVETLHFMVSPVGRRVCTFDDLLPCIEKITLISEEEDRILEAHQDAPPSQPQFEHQQFNILQRSVETRGLGRRRQTVDAAPYSLPPMPEREHGMYYTPPVFTQEPSQMAPMYSYPHDFQPGYSMTGIFGSSPPSGGTPSFTQNNELPTPNAPLGGPWNVPGNIPDMNDLLGVDLRHDFSAEADEVDERGNLRRRNPDRAARNWDRPCGTSSRHHRHSHD</sequence>
<dbReference type="SMART" id="SM00521">
    <property type="entry name" value="CBF"/>
    <property type="match status" value="1"/>
</dbReference>
<feature type="region of interest" description="Disordered" evidence="6">
    <location>
        <begin position="873"/>
        <end position="911"/>
    </location>
</feature>
<gene>
    <name evidence="8" type="ORF">D0Y65_032662</name>
</gene>
<dbReference type="PANTHER" id="PTHR46033:SF8">
    <property type="entry name" value="PROTEIN MAINTENANCE OF MERISTEMS-LIKE"/>
    <property type="match status" value="1"/>
</dbReference>
<accession>A0A445IED7</accession>
<dbReference type="InterPro" id="IPR019557">
    <property type="entry name" value="AminoTfrase-like_pln_mobile"/>
</dbReference>
<keyword evidence="2" id="KW-0805">Transcription regulation</keyword>
<dbReference type="Proteomes" id="UP000289340">
    <property type="component" value="Chromosome 11"/>
</dbReference>
<dbReference type="Gene3D" id="6.10.250.2430">
    <property type="match status" value="1"/>
</dbReference>
<feature type="region of interest" description="Disordered" evidence="6">
    <location>
        <begin position="819"/>
        <end position="856"/>
    </location>
</feature>
<organism evidence="8 9">
    <name type="scientific">Glycine soja</name>
    <name type="common">Wild soybean</name>
    <dbReference type="NCBI Taxonomy" id="3848"/>
    <lineage>
        <taxon>Eukaryota</taxon>
        <taxon>Viridiplantae</taxon>
        <taxon>Streptophyta</taxon>
        <taxon>Embryophyta</taxon>
        <taxon>Tracheophyta</taxon>
        <taxon>Spermatophyta</taxon>
        <taxon>Magnoliopsida</taxon>
        <taxon>eudicotyledons</taxon>
        <taxon>Gunneridae</taxon>
        <taxon>Pentapetalae</taxon>
        <taxon>rosids</taxon>
        <taxon>fabids</taxon>
        <taxon>Fabales</taxon>
        <taxon>Fabaceae</taxon>
        <taxon>Papilionoideae</taxon>
        <taxon>50 kb inversion clade</taxon>
        <taxon>NPAAA clade</taxon>
        <taxon>indigoferoid/millettioid clade</taxon>
        <taxon>Phaseoleae</taxon>
        <taxon>Glycine</taxon>
        <taxon>Glycine subgen. Soja</taxon>
    </lineage>
</organism>
<evidence type="ECO:0000256" key="2">
    <source>
        <dbReference type="ARBA" id="ARBA00023015"/>
    </source>
</evidence>
<feature type="compositionally biased region" description="Pro residues" evidence="6">
    <location>
        <begin position="204"/>
        <end position="232"/>
    </location>
</feature>
<dbReference type="EMBL" id="QZWG01000011">
    <property type="protein sequence ID" value="RZB84426.1"/>
    <property type="molecule type" value="Genomic_DNA"/>
</dbReference>
<evidence type="ECO:0000256" key="3">
    <source>
        <dbReference type="ARBA" id="ARBA00023125"/>
    </source>
</evidence>